<evidence type="ECO:0000256" key="1">
    <source>
        <dbReference type="SAM" id="MobiDB-lite"/>
    </source>
</evidence>
<organism evidence="2 3">
    <name type="scientific">Halosegnis rubeus</name>
    <dbReference type="NCBI Taxonomy" id="2212850"/>
    <lineage>
        <taxon>Archaea</taxon>
        <taxon>Methanobacteriati</taxon>
        <taxon>Methanobacteriota</taxon>
        <taxon>Stenosarchaea group</taxon>
        <taxon>Halobacteria</taxon>
        <taxon>Halobacteriales</taxon>
        <taxon>Natronomonadaceae</taxon>
        <taxon>Halosegnis</taxon>
    </lineage>
</organism>
<evidence type="ECO:0000313" key="3">
    <source>
        <dbReference type="Proteomes" id="UP000326865"/>
    </source>
</evidence>
<dbReference type="InterPro" id="IPR047675">
    <property type="entry name" value="Putative_zinc-bd"/>
</dbReference>
<comment type="caution">
    <text evidence="2">The sequence shown here is derived from an EMBL/GenBank/DDBJ whole genome shotgun (WGS) entry which is preliminary data.</text>
</comment>
<dbReference type="AlphaFoldDB" id="A0A5N5U1V9"/>
<sequence>MSAEKTGDAAGRYTDICGASNRNDEPCSLPAGWGTPGSGGSRCKFHGGASTGPSDTEHLAENDFAEGNAGGGAPEGNTNAEIHGGFGDWEKAYDRLDEETRAFVDAMISDMRETAKEHAPDVPEERRERLLKEKATLSVMWNRTAADMLGTPEDPVDGARGIVIREEREHNGDTYTVEKANPAWEAGHSLTVRKRKIAEELGLWPGFQE</sequence>
<protein>
    <submittedName>
        <fullName evidence="2">Uncharacterized protein</fullName>
    </submittedName>
</protein>
<dbReference type="EMBL" id="QKKZ01000010">
    <property type="protein sequence ID" value="KAB7512438.1"/>
    <property type="molecule type" value="Genomic_DNA"/>
</dbReference>
<reference evidence="2 3" key="1">
    <citation type="submission" date="2019-10" db="EMBL/GenBank/DDBJ databases">
        <title>Unraveling microbial dark matter from salterns through culturing: the case of the genus Halosegnis.</title>
        <authorList>
            <person name="Duran-Viseras A."/>
            <person name="Andrei A.-S."/>
            <person name="Vera-Gargallo B."/>
            <person name="Ghai R."/>
            <person name="Sanchez-Porro C."/>
            <person name="Ventosa A."/>
        </authorList>
    </citation>
    <scope>NUCLEOTIDE SEQUENCE [LARGE SCALE GENOMIC DNA]</scope>
    <source>
        <strain evidence="2 3">F18-79</strain>
    </source>
</reference>
<name>A0A5N5U1V9_9EURY</name>
<feature type="region of interest" description="Disordered" evidence="1">
    <location>
        <begin position="1"/>
        <end position="58"/>
    </location>
</feature>
<keyword evidence="3" id="KW-1185">Reference proteome</keyword>
<dbReference type="NCBIfam" id="NF041373">
    <property type="entry name" value="HGG_STG"/>
    <property type="match status" value="1"/>
</dbReference>
<gene>
    <name evidence="2" type="ORF">DM867_13080</name>
</gene>
<dbReference type="RefSeq" id="WP_152134379.1">
    <property type="nucleotide sequence ID" value="NZ_QKKZ01000010.1"/>
</dbReference>
<evidence type="ECO:0000313" key="2">
    <source>
        <dbReference type="EMBL" id="KAB7512438.1"/>
    </source>
</evidence>
<dbReference type="Proteomes" id="UP000326865">
    <property type="component" value="Unassembled WGS sequence"/>
</dbReference>
<accession>A0A5N5U1V9</accession>
<proteinExistence type="predicted"/>